<dbReference type="KEGG" id="rtu:PR017_27655"/>
<dbReference type="InterPro" id="IPR013658">
    <property type="entry name" value="SGL"/>
</dbReference>
<feature type="binding site" evidence="3">
    <location>
        <position position="209"/>
    </location>
    <ligand>
        <name>a divalent metal cation</name>
        <dbReference type="ChEBI" id="CHEBI:60240"/>
    </ligand>
</feature>
<accession>A0AAF1KCM3</accession>
<feature type="active site" description="Proton donor/acceptor" evidence="2">
    <location>
        <position position="209"/>
    </location>
</feature>
<dbReference type="GO" id="GO:0019853">
    <property type="term" value="P:L-ascorbic acid biosynthetic process"/>
    <property type="evidence" value="ECO:0007669"/>
    <property type="project" value="TreeGrafter"/>
</dbReference>
<evidence type="ECO:0000256" key="1">
    <source>
        <dbReference type="ARBA" id="ARBA00008853"/>
    </source>
</evidence>
<dbReference type="SUPFAM" id="SSF63829">
    <property type="entry name" value="Calcium-dependent phosphotriesterase"/>
    <property type="match status" value="1"/>
</dbReference>
<dbReference type="Pfam" id="PF08450">
    <property type="entry name" value="SGL"/>
    <property type="match status" value="1"/>
</dbReference>
<evidence type="ECO:0000313" key="5">
    <source>
        <dbReference type="EMBL" id="WFR99410.1"/>
    </source>
</evidence>
<feature type="binding site" evidence="3">
    <location>
        <position position="107"/>
    </location>
    <ligand>
        <name>substrate</name>
    </ligand>
</feature>
<feature type="binding site" evidence="3">
    <location>
        <position position="23"/>
    </location>
    <ligand>
        <name>a divalent metal cation</name>
        <dbReference type="ChEBI" id="CHEBI:60240"/>
    </ligand>
</feature>
<dbReference type="PRINTS" id="PR01790">
    <property type="entry name" value="SMP30FAMILY"/>
</dbReference>
<name>A0AAF1KCM3_9HYPH</name>
<protein>
    <submittedName>
        <fullName evidence="5">SMP-30/gluconolactonase/LRE family protein</fullName>
    </submittedName>
</protein>
<reference evidence="5 6" key="1">
    <citation type="journal article" date="2018" name="Sci. Rep.">
        <title>Rhizobium tumorigenes sp. nov., a novel plant tumorigenic bacterium isolated from cane gall tumors on thornless blackberry.</title>
        <authorList>
            <person name="Kuzmanovi N."/>
            <person name="Smalla K."/>
            <person name="Gronow S."/>
            <person name="PuBawska J."/>
        </authorList>
    </citation>
    <scope>NUCLEOTIDE SEQUENCE [LARGE SCALE GENOMIC DNA]</scope>
    <source>
        <strain evidence="5 6">1078</strain>
    </source>
</reference>
<dbReference type="GO" id="GO:0004341">
    <property type="term" value="F:gluconolactonase activity"/>
    <property type="evidence" value="ECO:0007669"/>
    <property type="project" value="TreeGrafter"/>
</dbReference>
<evidence type="ECO:0000313" key="6">
    <source>
        <dbReference type="Proteomes" id="UP000249499"/>
    </source>
</evidence>
<dbReference type="PANTHER" id="PTHR10907">
    <property type="entry name" value="REGUCALCIN"/>
    <property type="match status" value="1"/>
</dbReference>
<keyword evidence="3" id="KW-0862">Zinc</keyword>
<proteinExistence type="inferred from homology"/>
<feature type="binding site" evidence="3">
    <location>
        <position position="157"/>
    </location>
    <ligand>
        <name>a divalent metal cation</name>
        <dbReference type="ChEBI" id="CHEBI:60240"/>
    </ligand>
</feature>
<dbReference type="GO" id="GO:0005509">
    <property type="term" value="F:calcium ion binding"/>
    <property type="evidence" value="ECO:0007669"/>
    <property type="project" value="TreeGrafter"/>
</dbReference>
<dbReference type="PANTHER" id="PTHR10907:SF47">
    <property type="entry name" value="REGUCALCIN"/>
    <property type="match status" value="1"/>
</dbReference>
<evidence type="ECO:0000256" key="3">
    <source>
        <dbReference type="PIRSR" id="PIRSR605511-2"/>
    </source>
</evidence>
<evidence type="ECO:0000256" key="2">
    <source>
        <dbReference type="PIRSR" id="PIRSR605511-1"/>
    </source>
</evidence>
<feature type="binding site" evidence="3">
    <location>
        <position position="109"/>
    </location>
    <ligand>
        <name>substrate</name>
    </ligand>
</feature>
<gene>
    <name evidence="5" type="ORF">PR017_27655</name>
</gene>
<keyword evidence="5" id="KW-0614">Plasmid</keyword>
<dbReference type="Proteomes" id="UP000249499">
    <property type="component" value="Plasmid unnamed3"/>
</dbReference>
<reference evidence="6" key="2">
    <citation type="journal article" date="2023" name="MicrobiologyOpen">
        <title>Genomics of the tumorigenes clade of the family Rhizobiaceae and description of Rhizobium rhododendri sp. nov.</title>
        <authorList>
            <person name="Kuzmanovic N."/>
            <person name="diCenzo G.C."/>
            <person name="Bunk B."/>
            <person name="Sproeer C."/>
            <person name="Fruehling A."/>
            <person name="Neumann-Schaal M."/>
            <person name="Overmann J."/>
            <person name="Smalla K."/>
        </authorList>
    </citation>
    <scope>NUCLEOTIDE SEQUENCE [LARGE SCALE GENOMIC DNA]</scope>
    <source>
        <strain evidence="6">1078</strain>
        <plasmid evidence="6">unnamed3</plasmid>
    </source>
</reference>
<geneLocation type="plasmid" evidence="5 6">
    <name>unnamed3</name>
</geneLocation>
<keyword evidence="6" id="KW-1185">Reference proteome</keyword>
<dbReference type="InterPro" id="IPR005511">
    <property type="entry name" value="SMP-30"/>
</dbReference>
<dbReference type="EMBL" id="CP117260">
    <property type="protein sequence ID" value="WFR99410.1"/>
    <property type="molecule type" value="Genomic_DNA"/>
</dbReference>
<sequence length="307" mass="32932">MTTHGLPVYVAERVARPGCTIAETPVWEPEEARVTWVDAPGSTLYRMTYPDAAVERIDLSLRVGALALRQGGGFIASTERGFATLDIIDGKAKFEFGKGPDLAPDWRMNDGACDRQGRFWSGSMAPVTSAPGAFGTLFSIGEQSEVVERGGQFRSQNGLAWSPDGRTMYVSDSNPLKSYVTVHDFDPDSGNFSKGRLFADTTSLGGRPDGAAIDVDGCYWIAASDGGRVVRMTPQGRVDAEIRLDVPNPTNICFIGEDLRTAFLTTLRAGGVGQGGDVYIVRLPYQGLAEPRYRPGSPSAISDTPPG</sequence>
<dbReference type="InterPro" id="IPR011042">
    <property type="entry name" value="6-blade_b-propeller_TolB-like"/>
</dbReference>
<keyword evidence="3" id="KW-0479">Metal-binding</keyword>
<organism evidence="5 6">
    <name type="scientific">Rhizobium tumorigenes</name>
    <dbReference type="NCBI Taxonomy" id="2041385"/>
    <lineage>
        <taxon>Bacteria</taxon>
        <taxon>Pseudomonadati</taxon>
        <taxon>Pseudomonadota</taxon>
        <taxon>Alphaproteobacteria</taxon>
        <taxon>Hyphomicrobiales</taxon>
        <taxon>Rhizobiaceae</taxon>
        <taxon>Rhizobium/Agrobacterium group</taxon>
        <taxon>Rhizobium</taxon>
    </lineage>
</organism>
<feature type="domain" description="SMP-30/Gluconolactonase/LRE-like region" evidence="4">
    <location>
        <begin position="22"/>
        <end position="267"/>
    </location>
</feature>
<dbReference type="AlphaFoldDB" id="A0AAF1KCM3"/>
<comment type="cofactor">
    <cofactor evidence="3">
        <name>Zn(2+)</name>
        <dbReference type="ChEBI" id="CHEBI:29105"/>
    </cofactor>
    <text evidence="3">Binds 1 divalent metal cation per subunit.</text>
</comment>
<dbReference type="RefSeq" id="WP_111218413.1">
    <property type="nucleotide sequence ID" value="NZ_CP117260.1"/>
</dbReference>
<dbReference type="Gene3D" id="2.120.10.30">
    <property type="entry name" value="TolB, C-terminal domain"/>
    <property type="match status" value="1"/>
</dbReference>
<comment type="similarity">
    <text evidence="1">Belongs to the SMP-30/CGR1 family.</text>
</comment>
<evidence type="ECO:0000259" key="4">
    <source>
        <dbReference type="Pfam" id="PF08450"/>
    </source>
</evidence>